<feature type="transmembrane region" description="Helical" evidence="1">
    <location>
        <begin position="410"/>
        <end position="430"/>
    </location>
</feature>
<feature type="transmembrane region" description="Helical" evidence="1">
    <location>
        <begin position="101"/>
        <end position="118"/>
    </location>
</feature>
<dbReference type="InterPro" id="IPR018580">
    <property type="entry name" value="Uncharacterised_YfhO"/>
</dbReference>
<dbReference type="Proteomes" id="UP000199440">
    <property type="component" value="Unassembled WGS sequence"/>
</dbReference>
<feature type="transmembrane region" description="Helical" evidence="1">
    <location>
        <begin position="370"/>
        <end position="390"/>
    </location>
</feature>
<sequence length="813" mass="91219">MKIGLKVFFAHFFVAVFFVIAALAYFHPVLQGKVIEQSDIRQFTGMAKEQNDFRKKTGEEPYWTNSAFGGMPTYQLGAYYPHDYVKKLDRLIRFLPRPADYLFLYFIGFYILLCCLKVDYRLAAIGALAFGFSTYMIIILGVGHNAKAHAIAYLPMLLGGIILAFRGKYLWGFVLTAIAMALEVGANHYQMTYYCMLLILIMGVVYLIDAIKNKELKHFSIAVVVLLGAVILGVGANATGLMATKEYADWSTRGKSELTIDPEGNIKENSGGLDKEYITQYSYGIAESLNIFVPRLFGGGNYENLGENSKTYSFLIDQGVSVRQALQFSSQLPLYWGAQPGVAAPAYVGAIILFLFLLGLLLVKNKAKWWLLGGFIMSLVLSWGKNFGILTDFMIDYFPLYDKFRAVSSIQVILELCAPVLAILALRELFNSEVEKNDKINALKYSLFGALGLGALLLIFKGQFDFVGASDPIYKRNFGDEVVSLIQLDRKAVYNSDLFRSLIYVLLTTLVIWFYLKGKLKETFAIIALGILIVFDLVGVDRRYVNEEDFVAKRKMTQPFPETAMDQQILKDDGVYRVFDPSEGVNGARTSYYHKSIGGYHAAKPAGLQDLFDFYIYQGNVGILNMLNVKYVIQQDEEGNSYPAINPDANGNAWFVQKLIPVTSADEEIKALGSLDTKKEAVFNTRNFSNIRAFDFKVDSTASIILQHYEPNHLTYESSNPNTGVAVFSEMYYAHGWNVYIDGQITDHFKVDYVLRALKVPEGKHTIEFKFEPEIVAKGSKIALASSLILGLIILGGIGFTLWRSRREEKTDS</sequence>
<name>A0A1G9NHM6_9FLAO</name>
<feature type="transmembrane region" description="Helical" evidence="1">
    <location>
        <begin position="7"/>
        <end position="26"/>
    </location>
</feature>
<dbReference type="STRING" id="192904.SAMN04488514_103186"/>
<keyword evidence="1" id="KW-1133">Transmembrane helix</keyword>
<evidence type="ECO:0000313" key="3">
    <source>
        <dbReference type="Proteomes" id="UP000199440"/>
    </source>
</evidence>
<evidence type="ECO:0000256" key="1">
    <source>
        <dbReference type="SAM" id="Phobius"/>
    </source>
</evidence>
<keyword evidence="1" id="KW-0812">Transmembrane</keyword>
<dbReference type="PANTHER" id="PTHR38454">
    <property type="entry name" value="INTEGRAL MEMBRANE PROTEIN-RELATED"/>
    <property type="match status" value="1"/>
</dbReference>
<protein>
    <submittedName>
        <fullName evidence="2">Membrane protein YfhO</fullName>
    </submittedName>
</protein>
<dbReference type="RefSeq" id="WP_089887585.1">
    <property type="nucleotide sequence ID" value="NZ_FNGV01000003.1"/>
</dbReference>
<evidence type="ECO:0000313" key="2">
    <source>
        <dbReference type="EMBL" id="SDL86052.1"/>
    </source>
</evidence>
<dbReference type="EMBL" id="FNGV01000003">
    <property type="protein sequence ID" value="SDL86052.1"/>
    <property type="molecule type" value="Genomic_DNA"/>
</dbReference>
<feature type="transmembrane region" description="Helical" evidence="1">
    <location>
        <begin position="191"/>
        <end position="208"/>
    </location>
</feature>
<keyword evidence="1" id="KW-0472">Membrane</keyword>
<feature type="transmembrane region" description="Helical" evidence="1">
    <location>
        <begin position="523"/>
        <end position="540"/>
    </location>
</feature>
<feature type="transmembrane region" description="Helical" evidence="1">
    <location>
        <begin position="124"/>
        <end position="143"/>
    </location>
</feature>
<gene>
    <name evidence="2" type="ORF">SAMN04488514_103186</name>
</gene>
<proteinExistence type="predicted"/>
<dbReference type="PANTHER" id="PTHR38454:SF1">
    <property type="entry name" value="INTEGRAL MEMBRANE PROTEIN"/>
    <property type="match status" value="1"/>
</dbReference>
<dbReference type="AlphaFoldDB" id="A0A1G9NHM6"/>
<feature type="transmembrane region" description="Helical" evidence="1">
    <location>
        <begin position="220"/>
        <end position="243"/>
    </location>
</feature>
<feature type="transmembrane region" description="Helical" evidence="1">
    <location>
        <begin position="150"/>
        <end position="171"/>
    </location>
</feature>
<accession>A0A1G9NHM6</accession>
<reference evidence="2 3" key="1">
    <citation type="submission" date="2016-10" db="EMBL/GenBank/DDBJ databases">
        <authorList>
            <person name="de Groot N.N."/>
        </authorList>
    </citation>
    <scope>NUCLEOTIDE SEQUENCE [LARGE SCALE GENOMIC DNA]</scope>
    <source>
        <strain evidence="2 3">DSM 19886</strain>
    </source>
</reference>
<dbReference type="OrthoDB" id="9772884at2"/>
<keyword evidence="3" id="KW-1185">Reference proteome</keyword>
<feature type="transmembrane region" description="Helical" evidence="1">
    <location>
        <begin position="62"/>
        <end position="80"/>
    </location>
</feature>
<dbReference type="Pfam" id="PF09586">
    <property type="entry name" value="YfhO"/>
    <property type="match status" value="1"/>
</dbReference>
<feature type="transmembrane region" description="Helical" evidence="1">
    <location>
        <begin position="442"/>
        <end position="460"/>
    </location>
</feature>
<feature type="transmembrane region" description="Helical" evidence="1">
    <location>
        <begin position="498"/>
        <end position="516"/>
    </location>
</feature>
<feature type="transmembrane region" description="Helical" evidence="1">
    <location>
        <begin position="782"/>
        <end position="803"/>
    </location>
</feature>
<organism evidence="2 3">
    <name type="scientific">Kriegella aquimaris</name>
    <dbReference type="NCBI Taxonomy" id="192904"/>
    <lineage>
        <taxon>Bacteria</taxon>
        <taxon>Pseudomonadati</taxon>
        <taxon>Bacteroidota</taxon>
        <taxon>Flavobacteriia</taxon>
        <taxon>Flavobacteriales</taxon>
        <taxon>Flavobacteriaceae</taxon>
        <taxon>Kriegella</taxon>
    </lineage>
</organism>
<feature type="transmembrane region" description="Helical" evidence="1">
    <location>
        <begin position="342"/>
        <end position="363"/>
    </location>
</feature>